<organism evidence="1 2">
    <name type="scientific">Aliiroseovarius halocynthiae</name>
    <dbReference type="NCBI Taxonomy" id="985055"/>
    <lineage>
        <taxon>Bacteria</taxon>
        <taxon>Pseudomonadati</taxon>
        <taxon>Pseudomonadota</taxon>
        <taxon>Alphaproteobacteria</taxon>
        <taxon>Rhodobacterales</taxon>
        <taxon>Paracoccaceae</taxon>
        <taxon>Aliiroseovarius</taxon>
    </lineage>
</organism>
<evidence type="ECO:0000313" key="2">
    <source>
        <dbReference type="Proteomes" id="UP000315816"/>
    </source>
</evidence>
<sequence length="191" mass="21020">MTNTAIVSMMICEAPRFVAGRCVVSASDAVWEPVETLPPELRSVVSDELLSGSVVYPGALQATDINITRVARRLGLFLCFRAVETDALSALEIQPASDIYEELSDQLIPVGWDVCSGNGWLAASCHGIYPFDPFVGPNSDNLDLDINDFALLRNLEDCRQCCDLNNQEIPEHAPWFPVAIYLMESDVARLK</sequence>
<comment type="caution">
    <text evidence="1">The sequence shown here is derived from an EMBL/GenBank/DDBJ whole genome shotgun (WGS) entry which is preliminary data.</text>
</comment>
<dbReference type="Proteomes" id="UP000315816">
    <property type="component" value="Unassembled WGS sequence"/>
</dbReference>
<dbReference type="AlphaFoldDB" id="A0A545SLE2"/>
<accession>A0A545SLE2</accession>
<gene>
    <name evidence="1" type="ORF">FIL88_15940</name>
</gene>
<reference evidence="1 2" key="1">
    <citation type="submission" date="2019-06" db="EMBL/GenBank/DDBJ databases">
        <title>A novel species of marine bacteria.</title>
        <authorList>
            <person name="Wang Y."/>
        </authorList>
    </citation>
    <scope>NUCLEOTIDE SEQUENCE [LARGE SCALE GENOMIC DNA]</scope>
    <source>
        <strain evidence="1 2">MA1-10</strain>
    </source>
</reference>
<protein>
    <submittedName>
        <fullName evidence="1">Uncharacterized protein</fullName>
    </submittedName>
</protein>
<dbReference type="EMBL" id="VICH01000016">
    <property type="protein sequence ID" value="TQV65788.1"/>
    <property type="molecule type" value="Genomic_DNA"/>
</dbReference>
<dbReference type="RefSeq" id="WP_142854869.1">
    <property type="nucleotide sequence ID" value="NZ_FXWW01000010.1"/>
</dbReference>
<keyword evidence="2" id="KW-1185">Reference proteome</keyword>
<evidence type="ECO:0000313" key="1">
    <source>
        <dbReference type="EMBL" id="TQV65788.1"/>
    </source>
</evidence>
<proteinExistence type="predicted"/>
<name>A0A545SLE2_9RHOB</name>